<organism evidence="3">
    <name type="scientific">marine sediment metagenome</name>
    <dbReference type="NCBI Taxonomy" id="412755"/>
    <lineage>
        <taxon>unclassified sequences</taxon>
        <taxon>metagenomes</taxon>
        <taxon>ecological metagenomes</taxon>
    </lineage>
</organism>
<dbReference type="InterPro" id="IPR002201">
    <property type="entry name" value="Glyco_trans_9"/>
</dbReference>
<accession>A0A0F8YI41</accession>
<sequence length="283" mass="32525">QCPGDILMLSACVRDIKLWNPHFELDVRTSCDIVFDNNPHIIKLKENDPSVRVLDMHYEIVHESNQNMHQHFIHGFIKDFNEQAGCSIKLTQFKPDLHLTKEEKETPVFKNQPEKFVLLNAGGKTDYKTKWWWTSAWKEVVENCPDIQFIQVGKPDKKDTGAGQAVHEVLKCPNVIAKINKTSMRELIRLVYQSVGILSVVTSIMHIAAAFDRHAAVVAAGHEPWWWERYPGHNYFHTIGALECCGLGGCWKKECENKNERGRQKCMEMIDPSQVAAAIRTWF</sequence>
<comment type="caution">
    <text evidence="3">The sequence shown here is derived from an EMBL/GenBank/DDBJ whole genome shotgun (WGS) entry which is preliminary data.</text>
</comment>
<evidence type="ECO:0008006" key="4">
    <source>
        <dbReference type="Google" id="ProtNLM"/>
    </source>
</evidence>
<dbReference type="EMBL" id="LAZR01053290">
    <property type="protein sequence ID" value="KKK81068.1"/>
    <property type="molecule type" value="Genomic_DNA"/>
</dbReference>
<keyword evidence="1" id="KW-0328">Glycosyltransferase</keyword>
<feature type="non-terminal residue" evidence="3">
    <location>
        <position position="1"/>
    </location>
</feature>
<evidence type="ECO:0000256" key="1">
    <source>
        <dbReference type="ARBA" id="ARBA00022676"/>
    </source>
</evidence>
<reference evidence="3" key="1">
    <citation type="journal article" date="2015" name="Nature">
        <title>Complex archaea that bridge the gap between prokaryotes and eukaryotes.</title>
        <authorList>
            <person name="Spang A."/>
            <person name="Saw J.H."/>
            <person name="Jorgensen S.L."/>
            <person name="Zaremba-Niedzwiedzka K."/>
            <person name="Martijn J."/>
            <person name="Lind A.E."/>
            <person name="van Eijk R."/>
            <person name="Schleper C."/>
            <person name="Guy L."/>
            <person name="Ettema T.J."/>
        </authorList>
    </citation>
    <scope>NUCLEOTIDE SEQUENCE</scope>
</reference>
<dbReference type="PANTHER" id="PTHR30160">
    <property type="entry name" value="TETRAACYLDISACCHARIDE 4'-KINASE-RELATED"/>
    <property type="match status" value="1"/>
</dbReference>
<dbReference type="Gene3D" id="3.40.50.2000">
    <property type="entry name" value="Glycogen Phosphorylase B"/>
    <property type="match status" value="1"/>
</dbReference>
<evidence type="ECO:0000256" key="2">
    <source>
        <dbReference type="ARBA" id="ARBA00022679"/>
    </source>
</evidence>
<dbReference type="GO" id="GO:0005829">
    <property type="term" value="C:cytosol"/>
    <property type="evidence" value="ECO:0007669"/>
    <property type="project" value="TreeGrafter"/>
</dbReference>
<dbReference type="AlphaFoldDB" id="A0A0F8YI41"/>
<name>A0A0F8YI41_9ZZZZ</name>
<gene>
    <name evidence="3" type="ORF">LCGC14_2817180</name>
</gene>
<proteinExistence type="predicted"/>
<dbReference type="InterPro" id="IPR051199">
    <property type="entry name" value="LPS_LOS_Heptosyltrfase"/>
</dbReference>
<dbReference type="PANTHER" id="PTHR30160:SF1">
    <property type="entry name" value="LIPOPOLYSACCHARIDE 1,2-N-ACETYLGLUCOSAMINETRANSFERASE-RELATED"/>
    <property type="match status" value="1"/>
</dbReference>
<protein>
    <recommendedName>
        <fullName evidence="4">Glycosyltransferase family 9 protein</fullName>
    </recommendedName>
</protein>
<dbReference type="Pfam" id="PF01075">
    <property type="entry name" value="Glyco_transf_9"/>
    <property type="match status" value="1"/>
</dbReference>
<dbReference type="GO" id="GO:0009244">
    <property type="term" value="P:lipopolysaccharide core region biosynthetic process"/>
    <property type="evidence" value="ECO:0007669"/>
    <property type="project" value="TreeGrafter"/>
</dbReference>
<dbReference type="GO" id="GO:0008713">
    <property type="term" value="F:ADP-heptose-lipopolysaccharide heptosyltransferase activity"/>
    <property type="evidence" value="ECO:0007669"/>
    <property type="project" value="TreeGrafter"/>
</dbReference>
<evidence type="ECO:0000313" key="3">
    <source>
        <dbReference type="EMBL" id="KKK81068.1"/>
    </source>
</evidence>
<dbReference type="SUPFAM" id="SSF53756">
    <property type="entry name" value="UDP-Glycosyltransferase/glycogen phosphorylase"/>
    <property type="match status" value="1"/>
</dbReference>
<keyword evidence="2" id="KW-0808">Transferase</keyword>